<dbReference type="Proteomes" id="UP000325577">
    <property type="component" value="Linkage Group LG14"/>
</dbReference>
<evidence type="ECO:0000313" key="2">
    <source>
        <dbReference type="EMBL" id="KAA8540052.1"/>
    </source>
</evidence>
<dbReference type="GO" id="GO:0009966">
    <property type="term" value="P:regulation of signal transduction"/>
    <property type="evidence" value="ECO:0007669"/>
    <property type="project" value="InterPro"/>
</dbReference>
<proteinExistence type="predicted"/>
<protein>
    <submittedName>
        <fullName evidence="2">Uncharacterized protein</fullName>
    </submittedName>
</protein>
<dbReference type="Pfam" id="PF04177">
    <property type="entry name" value="TAP42"/>
    <property type="match status" value="1"/>
</dbReference>
<reference evidence="2 3" key="1">
    <citation type="submission" date="2019-09" db="EMBL/GenBank/DDBJ databases">
        <title>A chromosome-level genome assembly of the Chinese tupelo Nyssa sinensis.</title>
        <authorList>
            <person name="Yang X."/>
            <person name="Kang M."/>
            <person name="Yang Y."/>
            <person name="Xiong H."/>
            <person name="Wang M."/>
            <person name="Zhang Z."/>
            <person name="Wang Z."/>
            <person name="Wu H."/>
            <person name="Ma T."/>
            <person name="Liu J."/>
            <person name="Xi Z."/>
        </authorList>
    </citation>
    <scope>NUCLEOTIDE SEQUENCE [LARGE SCALE GENOMIC DNA]</scope>
    <source>
        <strain evidence="2">J267</strain>
        <tissue evidence="2">Leaf</tissue>
    </source>
</reference>
<accession>A0A5J5BDT4</accession>
<name>A0A5J5BDT4_9ASTE</name>
<dbReference type="GO" id="GO:0035303">
    <property type="term" value="P:regulation of dephosphorylation"/>
    <property type="evidence" value="ECO:0007669"/>
    <property type="project" value="TreeGrafter"/>
</dbReference>
<dbReference type="GO" id="GO:0005829">
    <property type="term" value="C:cytosol"/>
    <property type="evidence" value="ECO:0007669"/>
    <property type="project" value="TreeGrafter"/>
</dbReference>
<evidence type="ECO:0000313" key="3">
    <source>
        <dbReference type="Proteomes" id="UP000325577"/>
    </source>
</evidence>
<dbReference type="GO" id="GO:0051721">
    <property type="term" value="F:protein phosphatase 2A binding"/>
    <property type="evidence" value="ECO:0007669"/>
    <property type="project" value="TreeGrafter"/>
</dbReference>
<dbReference type="PANTHER" id="PTHR10933">
    <property type="entry name" value="IMMUNOGLOBULIN-BINDING PROTEIN 1"/>
    <property type="match status" value="1"/>
</dbReference>
<dbReference type="InterPro" id="IPR007304">
    <property type="entry name" value="TAP46-like"/>
</dbReference>
<feature type="compositionally biased region" description="Basic and acidic residues" evidence="1">
    <location>
        <begin position="32"/>
        <end position="41"/>
    </location>
</feature>
<dbReference type="AlphaFoldDB" id="A0A5J5BDT4"/>
<gene>
    <name evidence="2" type="ORF">F0562_026744</name>
</gene>
<keyword evidence="3" id="KW-1185">Reference proteome</keyword>
<dbReference type="EMBL" id="CM018037">
    <property type="protein sequence ID" value="KAA8540052.1"/>
    <property type="molecule type" value="Genomic_DNA"/>
</dbReference>
<feature type="region of interest" description="Disordered" evidence="1">
    <location>
        <begin position="30"/>
        <end position="73"/>
    </location>
</feature>
<evidence type="ECO:0000256" key="1">
    <source>
        <dbReference type="SAM" id="MobiDB-lite"/>
    </source>
</evidence>
<organism evidence="2 3">
    <name type="scientific">Nyssa sinensis</name>
    <dbReference type="NCBI Taxonomy" id="561372"/>
    <lineage>
        <taxon>Eukaryota</taxon>
        <taxon>Viridiplantae</taxon>
        <taxon>Streptophyta</taxon>
        <taxon>Embryophyta</taxon>
        <taxon>Tracheophyta</taxon>
        <taxon>Spermatophyta</taxon>
        <taxon>Magnoliopsida</taxon>
        <taxon>eudicotyledons</taxon>
        <taxon>Gunneridae</taxon>
        <taxon>Pentapetalae</taxon>
        <taxon>asterids</taxon>
        <taxon>Cornales</taxon>
        <taxon>Nyssaceae</taxon>
        <taxon>Nyssa</taxon>
    </lineage>
</organism>
<dbReference type="PANTHER" id="PTHR10933:SF9">
    <property type="entry name" value="IMMUNOGLOBULIN-BINDING PROTEIN 1"/>
    <property type="match status" value="1"/>
</dbReference>
<sequence>MSIEEAGLREMEIMNKWQEINAKLLEEANSSWHKDSRKLRPDEEDEDDDAAQEKARAWDDWKNDHPRGAGNKKLTPCGALPSVEVLYATHVTRSTIFMLKKISSASVALDMANALTLLMAKNDSDVQCNSLPSIHLGMFSYEVDFKCI</sequence>
<feature type="compositionally biased region" description="Basic and acidic residues" evidence="1">
    <location>
        <begin position="51"/>
        <end position="67"/>
    </location>
</feature>
<dbReference type="OrthoDB" id="1746280at2759"/>